<evidence type="ECO:0000313" key="2">
    <source>
        <dbReference type="Proteomes" id="UP000642571"/>
    </source>
</evidence>
<dbReference type="EMBL" id="BMIN01000007">
    <property type="protein sequence ID" value="GGD12097.1"/>
    <property type="molecule type" value="Genomic_DNA"/>
</dbReference>
<organism evidence="1 2">
    <name type="scientific">Pontibacillus salipaludis</name>
    <dbReference type="NCBI Taxonomy" id="1697394"/>
    <lineage>
        <taxon>Bacteria</taxon>
        <taxon>Bacillati</taxon>
        <taxon>Bacillota</taxon>
        <taxon>Bacilli</taxon>
        <taxon>Bacillales</taxon>
        <taxon>Bacillaceae</taxon>
        <taxon>Pontibacillus</taxon>
    </lineage>
</organism>
<gene>
    <name evidence="1" type="ORF">GCM10011389_19530</name>
</gene>
<protein>
    <submittedName>
        <fullName evidence="1">Uncharacterized protein</fullName>
    </submittedName>
</protein>
<evidence type="ECO:0000313" key="1">
    <source>
        <dbReference type="EMBL" id="GGD12097.1"/>
    </source>
</evidence>
<name>A0ABQ1Q3G1_9BACI</name>
<comment type="caution">
    <text evidence="1">The sequence shown here is derived from an EMBL/GenBank/DDBJ whole genome shotgun (WGS) entry which is preliminary data.</text>
</comment>
<dbReference type="RefSeq" id="WP_268235059.1">
    <property type="nucleotide sequence ID" value="NZ_BMIN01000007.1"/>
</dbReference>
<keyword evidence="2" id="KW-1185">Reference proteome</keyword>
<proteinExistence type="predicted"/>
<accession>A0ABQ1Q3G1</accession>
<reference evidence="2" key="1">
    <citation type="journal article" date="2019" name="Int. J. Syst. Evol. Microbiol.">
        <title>The Global Catalogue of Microorganisms (GCM) 10K type strain sequencing project: providing services to taxonomists for standard genome sequencing and annotation.</title>
        <authorList>
            <consortium name="The Broad Institute Genomics Platform"/>
            <consortium name="The Broad Institute Genome Sequencing Center for Infectious Disease"/>
            <person name="Wu L."/>
            <person name="Ma J."/>
        </authorList>
    </citation>
    <scope>NUCLEOTIDE SEQUENCE [LARGE SCALE GENOMIC DNA]</scope>
    <source>
        <strain evidence="2">CGMCC 1.15353</strain>
    </source>
</reference>
<dbReference type="Proteomes" id="UP000642571">
    <property type="component" value="Unassembled WGS sequence"/>
</dbReference>
<sequence>MTKERCEDTKESRGMTKRGCGVTIEELAGTKNVNNDSFNSRYAF</sequence>